<dbReference type="Gene3D" id="1.25.10.10">
    <property type="entry name" value="Leucine-rich Repeat Variant"/>
    <property type="match status" value="2"/>
</dbReference>
<dbReference type="InterPro" id="IPR011989">
    <property type="entry name" value="ARM-like"/>
</dbReference>
<evidence type="ECO:0000313" key="2">
    <source>
        <dbReference type="Proteomes" id="UP001187346"/>
    </source>
</evidence>
<comment type="caution">
    <text evidence="1">The sequence shown here is derived from an EMBL/GenBank/DDBJ whole genome shotgun (WGS) entry which is preliminary data.</text>
</comment>
<accession>A0ABU4FTF5</accession>
<keyword evidence="2" id="KW-1185">Reference proteome</keyword>
<reference evidence="1 2" key="1">
    <citation type="submission" date="2023-10" db="EMBL/GenBank/DDBJ databases">
        <title>Characterization of rhizosphere-enriched actinobacteria from wheat plants lab-grown on chernevaya soil.</title>
        <authorList>
            <person name="Tikhonova E.N."/>
            <person name="Konopkin A."/>
            <person name="Kravchenko I.K."/>
        </authorList>
    </citation>
    <scope>NUCLEOTIDE SEQUENCE [LARGE SCALE GENOMIC DNA]</scope>
    <source>
        <strain evidence="1 2">RR29</strain>
    </source>
</reference>
<dbReference type="InterPro" id="IPR004830">
    <property type="entry name" value="LRR_variant"/>
</dbReference>
<proteinExistence type="predicted"/>
<name>A0ABU4FTF5_9ACTN</name>
<dbReference type="RefSeq" id="WP_317776141.1">
    <property type="nucleotide sequence ID" value="NZ_JAWMAJ010000382.1"/>
</dbReference>
<evidence type="ECO:0008006" key="3">
    <source>
        <dbReference type="Google" id="ProtNLM"/>
    </source>
</evidence>
<evidence type="ECO:0000313" key="1">
    <source>
        <dbReference type="EMBL" id="MDV7223855.1"/>
    </source>
</evidence>
<dbReference type="Pfam" id="PF01816">
    <property type="entry name" value="LRV"/>
    <property type="match status" value="1"/>
</dbReference>
<organism evidence="1 2">
    <name type="scientific">Streptomyces prunicolor</name>
    <dbReference type="NCBI Taxonomy" id="67348"/>
    <lineage>
        <taxon>Bacteria</taxon>
        <taxon>Bacillati</taxon>
        <taxon>Actinomycetota</taxon>
        <taxon>Actinomycetes</taxon>
        <taxon>Kitasatosporales</taxon>
        <taxon>Streptomycetaceae</taxon>
        <taxon>Streptomyces</taxon>
    </lineage>
</organism>
<dbReference type="EMBL" id="JAWMAJ010000382">
    <property type="protein sequence ID" value="MDV7223855.1"/>
    <property type="molecule type" value="Genomic_DNA"/>
</dbReference>
<dbReference type="Proteomes" id="UP001187346">
    <property type="component" value="Unassembled WGS sequence"/>
</dbReference>
<protein>
    <recommendedName>
        <fullName evidence="3">LRV domain-containing protein</fullName>
    </recommendedName>
</protein>
<gene>
    <name evidence="1" type="ORF">R5A26_48870</name>
</gene>
<sequence length="453" mass="50328">MTSLAHPRLSGLARNPAAPQDVLVRLAAHPAGRHGLSLRRGQLADAVVETLLTHDGADVAMKLREDSISPQMRRRIAEHPDPAIRDGRADFVRLMVDLEEAVGIALLEEVYGRHRTELADARDPRLRAAVARAWHDRPMTVQAALLADPDPQVRAAATVRPQPGVPPEWTARCLADPAVRANVARYVPLTPDQFAELMRTEDERIRQAVAGNPHLSTEMVARLLDVDDPSVRVAVAQSRHVDTETRDRLYALVEAEREAGSIAAQVALDWSSTEPSWLRTAPLDERLTYLDCRQPVFRRVLASCRDLPEEAWRRLDDDPDLGVRRTAARRPDTPPEVLERLARAHGDAFHIRPPLVEHPNFPRHTLRSFATEPDPHVRYVALRDPELPVAVLHQLAAAPEPFLRRGVARHPRATDALLNQLLADPTPDVADDAAANSVLSRTRMYGILSEGDV</sequence>